<evidence type="ECO:0000256" key="1">
    <source>
        <dbReference type="SAM" id="MobiDB-lite"/>
    </source>
</evidence>
<protein>
    <submittedName>
        <fullName evidence="2">Uncharacterized protein</fullName>
    </submittedName>
</protein>
<evidence type="ECO:0000313" key="3">
    <source>
        <dbReference type="Proteomes" id="UP000005990"/>
    </source>
</evidence>
<dbReference type="EMBL" id="AENN01000015">
    <property type="protein sequence ID" value="EFR31031.1"/>
    <property type="molecule type" value="Genomic_DNA"/>
</dbReference>
<feature type="compositionally biased region" description="Polar residues" evidence="1">
    <location>
        <begin position="208"/>
        <end position="218"/>
    </location>
</feature>
<dbReference type="RefSeq" id="WP_006418234.1">
    <property type="nucleotide sequence ID" value="NZ_AENN01000015.1"/>
</dbReference>
<reference evidence="2 3" key="1">
    <citation type="submission" date="2010-10" db="EMBL/GenBank/DDBJ databases">
        <authorList>
            <person name="Durkin A.S."/>
            <person name="Madupu R."/>
            <person name="Torralba M."/>
            <person name="Gillis M."/>
            <person name="Methe B."/>
            <person name="Sutton G."/>
            <person name="Nelson K.E."/>
        </authorList>
    </citation>
    <scope>NUCLEOTIDE SEQUENCE [LARGE SCALE GENOMIC DNA]</scope>
    <source>
        <strain evidence="2 3">ACS-139-V-Col8</strain>
    </source>
</reference>
<gene>
    <name evidence="2" type="ORF">HMPREF9257_1461</name>
</gene>
<accession>E4KPH3</accession>
<dbReference type="Proteomes" id="UP000005990">
    <property type="component" value="Unassembled WGS sequence"/>
</dbReference>
<proteinExistence type="predicted"/>
<name>E4KPH3_9LACT</name>
<feature type="compositionally biased region" description="Acidic residues" evidence="1">
    <location>
        <begin position="166"/>
        <end position="193"/>
    </location>
</feature>
<keyword evidence="3" id="KW-1185">Reference proteome</keyword>
<evidence type="ECO:0000313" key="2">
    <source>
        <dbReference type="EMBL" id="EFR31031.1"/>
    </source>
</evidence>
<sequence>MESEYQALAKKHNIPLKELEDHLAQIVLDYDLWESQMYFNEDGSFDVRDDEGKIYHFSYLTGERLDQEETNSEEGEEKEENNLDLEKWVQAYGMDPEDLNNRLIKIAIKFNVPLAKIELEAQKVVRLNSDSKTLLVSIESLEIIETEKSEKESEMTGNPTIHSDSDLADAGDQGDETLAKEDEEEEEDQELSQESDNQSERETDDSNQDSNLGSSLASDSDVPISE</sequence>
<dbReference type="AlphaFoldDB" id="E4KPH3"/>
<comment type="caution">
    <text evidence="2">The sequence shown here is derived from an EMBL/GenBank/DDBJ whole genome shotgun (WGS) entry which is preliminary data.</text>
</comment>
<organism evidence="2 3">
    <name type="scientific">Eremococcus coleocola ACS-139-V-Col8</name>
    <dbReference type="NCBI Taxonomy" id="908337"/>
    <lineage>
        <taxon>Bacteria</taxon>
        <taxon>Bacillati</taxon>
        <taxon>Bacillota</taxon>
        <taxon>Bacilli</taxon>
        <taxon>Lactobacillales</taxon>
        <taxon>Aerococcaceae</taxon>
        <taxon>Eremococcus</taxon>
    </lineage>
</organism>
<feature type="region of interest" description="Disordered" evidence="1">
    <location>
        <begin position="147"/>
        <end position="226"/>
    </location>
</feature>